<evidence type="ECO:0000256" key="9">
    <source>
        <dbReference type="PROSITE-ProRule" id="PRU00958"/>
    </source>
</evidence>
<keyword evidence="2 9" id="KW-0489">Methyltransferase</keyword>
<reference evidence="11 12" key="1">
    <citation type="submission" date="2019-07" db="EMBL/GenBank/DDBJ databases">
        <authorList>
            <person name="Jastrzebski P J."/>
            <person name="Paukszto L."/>
            <person name="Jastrzebski P J."/>
        </authorList>
    </citation>
    <scope>NUCLEOTIDE SEQUENCE [LARGE SCALE GENOMIC DNA]</scope>
    <source>
        <strain evidence="11 12">WMS-il1</strain>
    </source>
</reference>
<protein>
    <recommendedName>
        <fullName evidence="7">tRNA (guanine(26)-N(2))-dimethyltransferase</fullName>
        <ecNumber evidence="7">2.1.1.216</ecNumber>
    </recommendedName>
</protein>
<dbReference type="PANTHER" id="PTHR10631">
    <property type="entry name" value="N 2 ,N 2 -DIMETHYLGUANOSINE TRNA METHYLTRANSFERASE"/>
    <property type="match status" value="1"/>
</dbReference>
<keyword evidence="1 9" id="KW-0820">tRNA-binding</keyword>
<keyword evidence="6 9" id="KW-0694">RNA-binding</keyword>
<dbReference type="FunFam" id="3.30.56.70:FF:000001">
    <property type="entry name" value="tRNA (guanine(26)-N(2))-dimethyltransferase"/>
    <property type="match status" value="1"/>
</dbReference>
<accession>A0A564XZT9</accession>
<evidence type="ECO:0000256" key="10">
    <source>
        <dbReference type="SAM" id="MobiDB-lite"/>
    </source>
</evidence>
<dbReference type="InterPro" id="IPR029063">
    <property type="entry name" value="SAM-dependent_MTases_sf"/>
</dbReference>
<dbReference type="GO" id="GO:0005634">
    <property type="term" value="C:nucleus"/>
    <property type="evidence" value="ECO:0007669"/>
    <property type="project" value="TreeGrafter"/>
</dbReference>
<evidence type="ECO:0000256" key="2">
    <source>
        <dbReference type="ARBA" id="ARBA00022603"/>
    </source>
</evidence>
<dbReference type="EMBL" id="CABIJS010000033">
    <property type="protein sequence ID" value="VUZ40565.1"/>
    <property type="molecule type" value="Genomic_DNA"/>
</dbReference>
<dbReference type="InterPro" id="IPR042296">
    <property type="entry name" value="tRNA_met_Trm1_C"/>
</dbReference>
<feature type="non-terminal residue" evidence="11">
    <location>
        <position position="1"/>
    </location>
</feature>
<dbReference type="Pfam" id="PF02005">
    <property type="entry name" value="TRM"/>
    <property type="match status" value="1"/>
</dbReference>
<comment type="catalytic activity">
    <reaction evidence="8">
        <text>guanosine(26) in tRNA + 2 S-adenosyl-L-methionine = N(2)-dimethylguanosine(26) in tRNA + 2 S-adenosyl-L-homocysteine + 2 H(+)</text>
        <dbReference type="Rhea" id="RHEA:43140"/>
        <dbReference type="Rhea" id="RHEA-COMP:10359"/>
        <dbReference type="Rhea" id="RHEA-COMP:10360"/>
        <dbReference type="ChEBI" id="CHEBI:15378"/>
        <dbReference type="ChEBI" id="CHEBI:57856"/>
        <dbReference type="ChEBI" id="CHEBI:59789"/>
        <dbReference type="ChEBI" id="CHEBI:74269"/>
        <dbReference type="ChEBI" id="CHEBI:74513"/>
        <dbReference type="EC" id="2.1.1.216"/>
    </reaction>
</comment>
<evidence type="ECO:0000313" key="11">
    <source>
        <dbReference type="EMBL" id="VUZ40565.1"/>
    </source>
</evidence>
<feature type="region of interest" description="Disordered" evidence="10">
    <location>
        <begin position="59"/>
        <end position="104"/>
    </location>
</feature>
<evidence type="ECO:0000256" key="5">
    <source>
        <dbReference type="ARBA" id="ARBA00022694"/>
    </source>
</evidence>
<comment type="similarity">
    <text evidence="9">Belongs to the class I-like SAM-binding methyltransferase superfamily. Trm1 family.</text>
</comment>
<sequence>LFQICIFRSAFLNAGYRVSFSHAAQSSIKTDAPMSFVWDVMCAWKRKYEAEVATNMVKDASADNHERQQEKSPPVTDRDNGEAKPESKKKRRKYPKKHPRSEEYLRVMNALMARPENPKVCFDEHPDSNPPSRADGLVRYQPNPQPHWGPKARPSKKVTEEITPPEPKKLKSSE</sequence>
<name>A0A564XZT9_HYMDI</name>
<feature type="compositionally biased region" description="Basic and acidic residues" evidence="10">
    <location>
        <begin position="60"/>
        <end position="86"/>
    </location>
</feature>
<evidence type="ECO:0000256" key="7">
    <source>
        <dbReference type="ARBA" id="ARBA00039099"/>
    </source>
</evidence>
<evidence type="ECO:0000256" key="1">
    <source>
        <dbReference type="ARBA" id="ARBA00022555"/>
    </source>
</evidence>
<organism evidence="11 12">
    <name type="scientific">Hymenolepis diminuta</name>
    <name type="common">Rat tapeworm</name>
    <dbReference type="NCBI Taxonomy" id="6216"/>
    <lineage>
        <taxon>Eukaryota</taxon>
        <taxon>Metazoa</taxon>
        <taxon>Spiralia</taxon>
        <taxon>Lophotrochozoa</taxon>
        <taxon>Platyhelminthes</taxon>
        <taxon>Cestoda</taxon>
        <taxon>Eucestoda</taxon>
        <taxon>Cyclophyllidea</taxon>
        <taxon>Hymenolepididae</taxon>
        <taxon>Hymenolepis</taxon>
    </lineage>
</organism>
<keyword evidence="3 9" id="KW-0808">Transferase</keyword>
<dbReference type="InterPro" id="IPR002905">
    <property type="entry name" value="Trm1"/>
</dbReference>
<keyword evidence="12" id="KW-1185">Reference proteome</keyword>
<dbReference type="SUPFAM" id="SSF53335">
    <property type="entry name" value="S-adenosyl-L-methionine-dependent methyltransferases"/>
    <property type="match status" value="1"/>
</dbReference>
<dbReference type="Proteomes" id="UP000321570">
    <property type="component" value="Unassembled WGS sequence"/>
</dbReference>
<dbReference type="EC" id="2.1.1.216" evidence="7"/>
<dbReference type="GO" id="GO:0160104">
    <property type="term" value="F:tRNA (guanine(26)-N2)-dimethyltransferase activity"/>
    <property type="evidence" value="ECO:0007669"/>
    <property type="project" value="UniProtKB-EC"/>
</dbReference>
<evidence type="ECO:0000256" key="8">
    <source>
        <dbReference type="ARBA" id="ARBA00051897"/>
    </source>
</evidence>
<keyword evidence="5 9" id="KW-0819">tRNA processing</keyword>
<dbReference type="Gene3D" id="3.30.56.70">
    <property type="entry name" value="N2,N2-dimethylguanosine tRNA methyltransferase, C-terminal domain"/>
    <property type="match status" value="1"/>
</dbReference>
<dbReference type="GO" id="GO:0000049">
    <property type="term" value="F:tRNA binding"/>
    <property type="evidence" value="ECO:0007669"/>
    <property type="project" value="UniProtKB-UniRule"/>
</dbReference>
<evidence type="ECO:0000256" key="3">
    <source>
        <dbReference type="ARBA" id="ARBA00022679"/>
    </source>
</evidence>
<feature type="compositionally biased region" description="Basic residues" evidence="10">
    <location>
        <begin position="87"/>
        <end position="99"/>
    </location>
</feature>
<evidence type="ECO:0000256" key="4">
    <source>
        <dbReference type="ARBA" id="ARBA00022691"/>
    </source>
</evidence>
<feature type="region of interest" description="Disordered" evidence="10">
    <location>
        <begin position="116"/>
        <end position="174"/>
    </location>
</feature>
<keyword evidence="4 9" id="KW-0949">S-adenosyl-L-methionine</keyword>
<evidence type="ECO:0000313" key="12">
    <source>
        <dbReference type="Proteomes" id="UP000321570"/>
    </source>
</evidence>
<proteinExistence type="inferred from homology"/>
<dbReference type="PROSITE" id="PS51626">
    <property type="entry name" value="SAM_MT_TRM1"/>
    <property type="match status" value="1"/>
</dbReference>
<gene>
    <name evidence="11" type="ORF">WMSIL1_LOCUS1445</name>
</gene>
<dbReference type="GO" id="GO:0002940">
    <property type="term" value="P:tRNA N2-guanine methylation"/>
    <property type="evidence" value="ECO:0007669"/>
    <property type="project" value="TreeGrafter"/>
</dbReference>
<evidence type="ECO:0000256" key="6">
    <source>
        <dbReference type="ARBA" id="ARBA00022884"/>
    </source>
</evidence>
<dbReference type="AlphaFoldDB" id="A0A564XZT9"/>
<dbReference type="PANTHER" id="PTHR10631:SF3">
    <property type="entry name" value="TRNA (GUANINE(26)-N(2))-DIMETHYLTRANSFERASE"/>
    <property type="match status" value="1"/>
</dbReference>